<dbReference type="Pfam" id="PF09994">
    <property type="entry name" value="T6SS_Tle1-like_cat"/>
    <property type="match status" value="1"/>
</dbReference>
<dbReference type="RefSeq" id="WP_343042693.1">
    <property type="nucleotide sequence ID" value="NZ_JACIJM010000008.1"/>
</dbReference>
<keyword evidence="3" id="KW-1185">Reference proteome</keyword>
<evidence type="ECO:0000259" key="1">
    <source>
        <dbReference type="Pfam" id="PF09994"/>
    </source>
</evidence>
<accession>A0A7W9BM80</accession>
<dbReference type="InterPro" id="IPR018712">
    <property type="entry name" value="Tle1-like_cat"/>
</dbReference>
<dbReference type="Proteomes" id="UP000535415">
    <property type="component" value="Unassembled WGS sequence"/>
</dbReference>
<dbReference type="SUPFAM" id="SSF53474">
    <property type="entry name" value="alpha/beta-Hydrolases"/>
    <property type="match status" value="1"/>
</dbReference>
<feature type="domain" description="T6SS Phospholipase effector Tle1-like catalytic" evidence="1">
    <location>
        <begin position="30"/>
        <end position="282"/>
    </location>
</feature>
<dbReference type="AlphaFoldDB" id="A0A7W9BM80"/>
<evidence type="ECO:0000313" key="3">
    <source>
        <dbReference type="Proteomes" id="UP000535415"/>
    </source>
</evidence>
<evidence type="ECO:0000313" key="2">
    <source>
        <dbReference type="EMBL" id="MBB5723108.1"/>
    </source>
</evidence>
<sequence>MQLRDWIFGLFGAKARTAEGQPRARGQATHVIILDGTASSLVSGRETHAGMTYKLLNEVGHSANLTVHYEAGIQWRDWRGTWDVITGKGINKQIERAYGVLASRYRPGDKIVLIGYSRGAYAVRSLAGVIEIVGLVKHDCATVRTIRTAYRHYRTGGRSKFAKQFRAQHCHSRADTAIEAVAVWDTVKALGLRVPILWRWLDPAQPFHNHTLGPQVRNGFHALALDETREAYAPVLWTSPTGWTGNMEQVWFRGSHSDVGGQITSLPAARPLANISLVWMLERLEMCGVPLPDHWESRFETDVNAPSCGSWRRWGKVFWGRRRRLVGMDASERLHITVDPARYRKAFVRDFQQARSDQVTPQSS</sequence>
<dbReference type="InterPro" id="IPR029058">
    <property type="entry name" value="AB_hydrolase_fold"/>
</dbReference>
<protein>
    <submittedName>
        <fullName evidence="2">Uncharacterized protein (DUF2235 family)</fullName>
    </submittedName>
</protein>
<dbReference type="PANTHER" id="PTHR33840">
    <property type="match status" value="1"/>
</dbReference>
<gene>
    <name evidence="2" type="ORF">FHS72_002745</name>
</gene>
<name>A0A7W9BM80_9RHOB</name>
<reference evidence="2 3" key="1">
    <citation type="submission" date="2020-08" db="EMBL/GenBank/DDBJ databases">
        <title>Genomic Encyclopedia of Type Strains, Phase IV (KMG-IV): sequencing the most valuable type-strain genomes for metagenomic binning, comparative biology and taxonomic classification.</title>
        <authorList>
            <person name="Goeker M."/>
        </authorList>
    </citation>
    <scope>NUCLEOTIDE SEQUENCE [LARGE SCALE GENOMIC DNA]</scope>
    <source>
        <strain evidence="2 3">DSM 101064</strain>
    </source>
</reference>
<comment type="caution">
    <text evidence="2">The sequence shown here is derived from an EMBL/GenBank/DDBJ whole genome shotgun (WGS) entry which is preliminary data.</text>
</comment>
<proteinExistence type="predicted"/>
<organism evidence="2 3">
    <name type="scientific">Yoonia ponticola</name>
    <dbReference type="NCBI Taxonomy" id="1524255"/>
    <lineage>
        <taxon>Bacteria</taxon>
        <taxon>Pseudomonadati</taxon>
        <taxon>Pseudomonadota</taxon>
        <taxon>Alphaproteobacteria</taxon>
        <taxon>Rhodobacterales</taxon>
        <taxon>Paracoccaceae</taxon>
        <taxon>Yoonia</taxon>
    </lineage>
</organism>
<dbReference type="EMBL" id="JACIJM010000008">
    <property type="protein sequence ID" value="MBB5723108.1"/>
    <property type="molecule type" value="Genomic_DNA"/>
</dbReference>
<dbReference type="PANTHER" id="PTHR33840:SF1">
    <property type="entry name" value="TLE1 PHOSPHOLIPASE DOMAIN-CONTAINING PROTEIN"/>
    <property type="match status" value="1"/>
</dbReference>